<keyword evidence="3" id="KW-1185">Reference proteome</keyword>
<name>A0ABS1DF59_9PROT</name>
<protein>
    <recommendedName>
        <fullName evidence="1">DUF4314 domain-containing protein</fullName>
    </recommendedName>
</protein>
<gene>
    <name evidence="2" type="ORF">CKO28_13760</name>
</gene>
<evidence type="ECO:0000259" key="1">
    <source>
        <dbReference type="Pfam" id="PF14192"/>
    </source>
</evidence>
<feature type="domain" description="DUF4314" evidence="1">
    <location>
        <begin position="15"/>
        <end position="74"/>
    </location>
</feature>
<dbReference type="Proteomes" id="UP001296873">
    <property type="component" value="Unassembled WGS sequence"/>
</dbReference>
<comment type="caution">
    <text evidence="2">The sequence shown here is derived from an EMBL/GenBank/DDBJ whole genome shotgun (WGS) entry which is preliminary data.</text>
</comment>
<dbReference type="EMBL" id="NRRL01000038">
    <property type="protein sequence ID" value="MBK1669100.1"/>
    <property type="molecule type" value="Genomic_DNA"/>
</dbReference>
<sequence length="81" mass="8882">MTQTPSQPGPTDLAVGDRIELIEMPDDPSPVAPGTQGTVTRIQPLWDHRIQLGVDWDSGRSLMLILPKDQYRKLASPTTSS</sequence>
<dbReference type="RefSeq" id="WP_200341428.1">
    <property type="nucleotide sequence ID" value="NZ_NRRL01000038.1"/>
</dbReference>
<evidence type="ECO:0000313" key="3">
    <source>
        <dbReference type="Proteomes" id="UP001296873"/>
    </source>
</evidence>
<organism evidence="2 3">
    <name type="scientific">Rhodovibrio sodomensis</name>
    <dbReference type="NCBI Taxonomy" id="1088"/>
    <lineage>
        <taxon>Bacteria</taxon>
        <taxon>Pseudomonadati</taxon>
        <taxon>Pseudomonadota</taxon>
        <taxon>Alphaproteobacteria</taxon>
        <taxon>Rhodospirillales</taxon>
        <taxon>Rhodovibrionaceae</taxon>
        <taxon>Rhodovibrio</taxon>
    </lineage>
</organism>
<reference evidence="2 3" key="1">
    <citation type="journal article" date="2020" name="Microorganisms">
        <title>Osmotic Adaptation and Compatible Solute Biosynthesis of Phototrophic Bacteria as Revealed from Genome Analyses.</title>
        <authorList>
            <person name="Imhoff J.F."/>
            <person name="Rahn T."/>
            <person name="Kunzel S."/>
            <person name="Keller A."/>
            <person name="Neulinger S.C."/>
        </authorList>
    </citation>
    <scope>NUCLEOTIDE SEQUENCE [LARGE SCALE GENOMIC DNA]</scope>
    <source>
        <strain evidence="2 3">DSM 9895</strain>
    </source>
</reference>
<proteinExistence type="predicted"/>
<evidence type="ECO:0000313" key="2">
    <source>
        <dbReference type="EMBL" id="MBK1669100.1"/>
    </source>
</evidence>
<dbReference type="Pfam" id="PF14192">
    <property type="entry name" value="DUF4314"/>
    <property type="match status" value="1"/>
</dbReference>
<accession>A0ABS1DF59</accession>
<dbReference type="InterPro" id="IPR025463">
    <property type="entry name" value="DUF4314"/>
</dbReference>